<dbReference type="InterPro" id="IPR049821">
    <property type="entry name" value="PolIIIA_DnaE1_PHP"/>
</dbReference>
<dbReference type="CDD" id="cd04485">
    <property type="entry name" value="DnaE_OBF"/>
    <property type="match status" value="1"/>
</dbReference>
<dbReference type="InterPro" id="IPR004365">
    <property type="entry name" value="NA-bd_OB_tRNA"/>
</dbReference>
<dbReference type="Pfam" id="PF14579">
    <property type="entry name" value="HHH_6"/>
    <property type="match status" value="1"/>
</dbReference>
<evidence type="ECO:0000259" key="13">
    <source>
        <dbReference type="SMART" id="SM00481"/>
    </source>
</evidence>
<evidence type="ECO:0000256" key="9">
    <source>
        <dbReference type="ARBA" id="ARBA00022932"/>
    </source>
</evidence>
<keyword evidence="6" id="KW-0808">Transferase</keyword>
<sequence length="1143" mass="125656">MADGEADGFVHLRVRSAYSLLEGAIKADQIGKLAAAAGMPAAGLADRANLFGALEYSSYAKDAGVQPIIGCALPVVGIGGGPTERWARAPTVMLLAQNEQGYLNLSELSSIAYLDSAELPEPVVPWAKVVEYSDGLILLSGGTDGPVDALFAAGKAAEASAALAEMHRVFGDRFYVELQRHGLPKQAAAEPGLVNWAYENDVPLVATNDVYFAKSQFYEAHDALLCIADGAFVGQDERRRVTSEHWFKPPADMRKLFADLPEACDNTLDIARRCAFMVHKRAPILPSFPTGDGRNEAEELRHQAREGLKMRLDGLTLSAPEEEYWKRLEFELDIIEKMGFPGYFLIVSDFIKWGKAHGIPVGPGRGSGAGSLVAWVLTITDLDPLRFGLLFERFLNPERVSMPDFDVDFCQERREEVISYVQEKYGRDRVAQIITFGSLQARAVLRDVGRVMQLPLGLVDRLCKMVPNNPAAPVTLAQAIDIEPRLRQARDEDANVANCLNVALQLEGLFRNASTHAAGVVIGDRPLTQLTPLYKDPRSDLPATQFNMKWVESAGLVKFDFLGLKTLTVLDRAVKHLKKRGFEIDLGKLPFDDTKTYELLASGQTVGVFQLESQGMRDTLRKMRCGSIEEITALISLYRPGPMDNIDTFVDCKFGRKPVDTLHPSLEGVLKETYGVIVYQEQVMQIAQILAGYSLGEADLLRRAMGKKKKEEMDLQKIRFVSGAKEKNVPEEQSGSIFELVAKFAGYGFNKSHAAAYAFISYQTAWLKANTPVEFFAASMSLDLSNTDKLAVFHQDARRFGITVRAPDVNRSGADFEVENGEVLYALGAIRNVGLDAMKHLVAVREEGGPFRDIFDFVERIDPRQVNKRAIENLARAGAFDSFHKNRAQIVASADVLIAHAQSCHADRQGGQGGLFGSDPGAGRPRLAKTENWNQVDLLDEELSAVGFYLTGHPLEDMVGMLRRRRTAMLAEAMVQAEAGMEAFRMCGMVRRRQERASQSGEKFAFVSLSDPTGEYEVLFPPESLRKCRDVLEPGKAVAIKVRAKARDGEVRFFGDDAEPIEKAIENVVAGLRVHLSPSAAEIEALKRRLEPAQSQKGGEVTFVAAISGGREIELRLPGRYSLDASLRGALKTAPGVALLEDV</sequence>
<keyword evidence="9" id="KW-0239">DNA-directed DNA polymerase</keyword>
<dbReference type="InterPro" id="IPR004805">
    <property type="entry name" value="DnaE2/DnaE/PolC"/>
</dbReference>
<evidence type="ECO:0000256" key="4">
    <source>
        <dbReference type="ARBA" id="ARBA00019114"/>
    </source>
</evidence>
<feature type="domain" description="Polymerase/histidinol phosphatase N-terminal" evidence="13">
    <location>
        <begin position="10"/>
        <end position="77"/>
    </location>
</feature>
<keyword evidence="7" id="KW-0548">Nucleotidyltransferase</keyword>
<keyword evidence="15" id="KW-1185">Reference proteome</keyword>
<evidence type="ECO:0000256" key="5">
    <source>
        <dbReference type="ARBA" id="ARBA00022490"/>
    </source>
</evidence>
<comment type="subunit">
    <text evidence="11">DNA polymerase III contains a core (composed of alpha, epsilon and theta chains) that associates with a tau subunit. This core dimerizes to form the POLIII' complex. PolIII' associates with the gamma complex (composed of gamma, delta, delta', psi and chi chains) and with the beta chain to form the complete DNA polymerase III complex.</text>
</comment>
<proteinExistence type="inferred from homology"/>
<evidence type="ECO:0000256" key="7">
    <source>
        <dbReference type="ARBA" id="ARBA00022695"/>
    </source>
</evidence>
<dbReference type="SMART" id="SM00481">
    <property type="entry name" value="POLIIIAc"/>
    <property type="match status" value="1"/>
</dbReference>
<dbReference type="Pfam" id="PF01336">
    <property type="entry name" value="tRNA_anti-codon"/>
    <property type="match status" value="1"/>
</dbReference>
<evidence type="ECO:0000313" key="14">
    <source>
        <dbReference type="EMBL" id="AVQ02388.1"/>
    </source>
</evidence>
<dbReference type="Gene3D" id="1.10.10.1600">
    <property type="entry name" value="Bacterial DNA polymerase III alpha subunit, thumb domain"/>
    <property type="match status" value="1"/>
</dbReference>
<dbReference type="Gene3D" id="1.10.150.870">
    <property type="match status" value="1"/>
</dbReference>
<dbReference type="InterPro" id="IPR029460">
    <property type="entry name" value="DNAPol_HHH"/>
</dbReference>
<comment type="subcellular location">
    <subcellularLocation>
        <location evidence="1">Cytoplasm</location>
    </subcellularLocation>
</comment>
<dbReference type="Pfam" id="PF02811">
    <property type="entry name" value="PHP"/>
    <property type="match status" value="1"/>
</dbReference>
<dbReference type="InterPro" id="IPR003141">
    <property type="entry name" value="Pol/His_phosphatase_N"/>
</dbReference>
<evidence type="ECO:0000256" key="12">
    <source>
        <dbReference type="ARBA" id="ARBA00049244"/>
    </source>
</evidence>
<reference evidence="14 15" key="1">
    <citation type="journal article" date="2015" name="Biotechnol. Bioeng.">
        <title>Genome sequence and phenotypic characterization of Caulobacter segnis.</title>
        <authorList>
            <person name="Patel S."/>
            <person name="Fletcher B."/>
            <person name="Scott D.C."/>
            <person name="Ely B."/>
        </authorList>
    </citation>
    <scope>NUCLEOTIDE SEQUENCE [LARGE SCALE GENOMIC DNA]</scope>
    <source>
        <strain evidence="14 15">TK0059</strain>
    </source>
</reference>
<dbReference type="InterPro" id="IPR041931">
    <property type="entry name" value="DNA_pol3_alpha_thumb_dom"/>
</dbReference>
<dbReference type="PANTHER" id="PTHR32294">
    <property type="entry name" value="DNA POLYMERASE III SUBUNIT ALPHA"/>
    <property type="match status" value="1"/>
</dbReference>
<accession>A0ABN5ITP2</accession>
<dbReference type="SUPFAM" id="SSF89550">
    <property type="entry name" value="PHP domain-like"/>
    <property type="match status" value="1"/>
</dbReference>
<dbReference type="Pfam" id="PF17657">
    <property type="entry name" value="DNA_pol3_finger"/>
    <property type="match status" value="1"/>
</dbReference>
<evidence type="ECO:0000256" key="8">
    <source>
        <dbReference type="ARBA" id="ARBA00022705"/>
    </source>
</evidence>
<protein>
    <recommendedName>
        <fullName evidence="4">DNA polymerase III subunit alpha</fullName>
        <ecNumber evidence="3">2.7.7.7</ecNumber>
    </recommendedName>
</protein>
<comment type="function">
    <text evidence="10">DNA polymerase III is a complex, multichain enzyme responsible for most of the replicative synthesis in bacteria. This DNA polymerase also exhibits 3' to 5' exonuclease activity. The alpha chain is the DNA polymerase.</text>
</comment>
<comment type="catalytic activity">
    <reaction evidence="12">
        <text>DNA(n) + a 2'-deoxyribonucleoside 5'-triphosphate = DNA(n+1) + diphosphate</text>
        <dbReference type="Rhea" id="RHEA:22508"/>
        <dbReference type="Rhea" id="RHEA-COMP:17339"/>
        <dbReference type="Rhea" id="RHEA-COMP:17340"/>
        <dbReference type="ChEBI" id="CHEBI:33019"/>
        <dbReference type="ChEBI" id="CHEBI:61560"/>
        <dbReference type="ChEBI" id="CHEBI:173112"/>
        <dbReference type="EC" id="2.7.7.7"/>
    </reaction>
</comment>
<dbReference type="RefSeq" id="WP_013079331.1">
    <property type="nucleotide sequence ID" value="NZ_CP027850.1"/>
</dbReference>
<evidence type="ECO:0000313" key="15">
    <source>
        <dbReference type="Proteomes" id="UP000240527"/>
    </source>
</evidence>
<keyword evidence="8" id="KW-0235">DNA replication</keyword>
<dbReference type="InterPro" id="IPR004013">
    <property type="entry name" value="PHP_dom"/>
</dbReference>
<evidence type="ECO:0000256" key="10">
    <source>
        <dbReference type="ARBA" id="ARBA00025611"/>
    </source>
</evidence>
<dbReference type="InterPro" id="IPR016195">
    <property type="entry name" value="Pol/histidinol_Pase-like"/>
</dbReference>
<evidence type="ECO:0000256" key="3">
    <source>
        <dbReference type="ARBA" id="ARBA00012417"/>
    </source>
</evidence>
<organism evidence="14 15">
    <name type="scientific">Caulobacter segnis</name>
    <dbReference type="NCBI Taxonomy" id="88688"/>
    <lineage>
        <taxon>Bacteria</taxon>
        <taxon>Pseudomonadati</taxon>
        <taxon>Pseudomonadota</taxon>
        <taxon>Alphaproteobacteria</taxon>
        <taxon>Caulobacterales</taxon>
        <taxon>Caulobacteraceae</taxon>
        <taxon>Caulobacter</taxon>
    </lineage>
</organism>
<dbReference type="PANTHER" id="PTHR32294:SF0">
    <property type="entry name" value="DNA POLYMERASE III SUBUNIT ALPHA"/>
    <property type="match status" value="1"/>
</dbReference>
<dbReference type="Proteomes" id="UP000240527">
    <property type="component" value="Chromosome"/>
</dbReference>
<dbReference type="NCBIfam" id="NF004226">
    <property type="entry name" value="PRK05673.1"/>
    <property type="match status" value="1"/>
</dbReference>
<gene>
    <name evidence="14" type="ORF">B7G68_11340</name>
</gene>
<dbReference type="InterPro" id="IPR011708">
    <property type="entry name" value="DNA_pol3_alpha_NTPase_dom"/>
</dbReference>
<evidence type="ECO:0000256" key="6">
    <source>
        <dbReference type="ARBA" id="ARBA00022679"/>
    </source>
</evidence>
<name>A0ABN5ITP2_9CAUL</name>
<evidence type="ECO:0000256" key="2">
    <source>
        <dbReference type="ARBA" id="ARBA00009496"/>
    </source>
</evidence>
<comment type="similarity">
    <text evidence="2">Belongs to the DNA polymerase type-C family. DnaE subfamily.</text>
</comment>
<dbReference type="Pfam" id="PF07733">
    <property type="entry name" value="DNA_pol3_alpha"/>
    <property type="match status" value="1"/>
</dbReference>
<dbReference type="EC" id="2.7.7.7" evidence="3"/>
<keyword evidence="5" id="KW-0963">Cytoplasm</keyword>
<dbReference type="Gene3D" id="3.20.20.140">
    <property type="entry name" value="Metal-dependent hydrolases"/>
    <property type="match status" value="1"/>
</dbReference>
<dbReference type="EMBL" id="CP027850">
    <property type="protein sequence ID" value="AVQ02388.1"/>
    <property type="molecule type" value="Genomic_DNA"/>
</dbReference>
<evidence type="ECO:0000256" key="1">
    <source>
        <dbReference type="ARBA" id="ARBA00004496"/>
    </source>
</evidence>
<dbReference type="CDD" id="cd07433">
    <property type="entry name" value="PHP_PolIIIA_DnaE1"/>
    <property type="match status" value="1"/>
</dbReference>
<dbReference type="NCBIfam" id="TIGR00594">
    <property type="entry name" value="polc"/>
    <property type="match status" value="1"/>
</dbReference>
<evidence type="ECO:0000256" key="11">
    <source>
        <dbReference type="ARBA" id="ARBA00026073"/>
    </source>
</evidence>
<dbReference type="InterPro" id="IPR040982">
    <property type="entry name" value="DNA_pol3_finger"/>
</dbReference>